<evidence type="ECO:0000313" key="3">
    <source>
        <dbReference type="Proteomes" id="UP000694546"/>
    </source>
</evidence>
<evidence type="ECO:0000256" key="1">
    <source>
        <dbReference type="SAM" id="MobiDB-lite"/>
    </source>
</evidence>
<reference evidence="2" key="2">
    <citation type="submission" date="2025-09" db="UniProtKB">
        <authorList>
            <consortium name="Ensembl"/>
        </authorList>
    </citation>
    <scope>IDENTIFICATION</scope>
</reference>
<feature type="region of interest" description="Disordered" evidence="1">
    <location>
        <begin position="119"/>
        <end position="139"/>
    </location>
</feature>
<name>A0A8C5C8W8_GADMO</name>
<dbReference type="Ensembl" id="ENSGMOT00000026381.1">
    <property type="protein sequence ID" value="ENSGMOP00000054936.1"/>
    <property type="gene ID" value="ENSGMOG00000029773.1"/>
</dbReference>
<feature type="region of interest" description="Disordered" evidence="1">
    <location>
        <begin position="1"/>
        <end position="38"/>
    </location>
</feature>
<dbReference type="GeneTree" id="ENSGT01030000235480"/>
<organism evidence="2 3">
    <name type="scientific">Gadus morhua</name>
    <name type="common">Atlantic cod</name>
    <dbReference type="NCBI Taxonomy" id="8049"/>
    <lineage>
        <taxon>Eukaryota</taxon>
        <taxon>Metazoa</taxon>
        <taxon>Chordata</taxon>
        <taxon>Craniata</taxon>
        <taxon>Vertebrata</taxon>
        <taxon>Euteleostomi</taxon>
        <taxon>Actinopterygii</taxon>
        <taxon>Neopterygii</taxon>
        <taxon>Teleostei</taxon>
        <taxon>Neoteleostei</taxon>
        <taxon>Acanthomorphata</taxon>
        <taxon>Zeiogadaria</taxon>
        <taxon>Gadariae</taxon>
        <taxon>Gadiformes</taxon>
        <taxon>Gadoidei</taxon>
        <taxon>Gadidae</taxon>
        <taxon>Gadus</taxon>
    </lineage>
</organism>
<dbReference type="Proteomes" id="UP000694546">
    <property type="component" value="Chromosome 12"/>
</dbReference>
<dbReference type="AlphaFoldDB" id="A0A8C5C8W8"/>
<dbReference type="OMA" id="HELNEMF"/>
<evidence type="ECO:0000313" key="2">
    <source>
        <dbReference type="Ensembl" id="ENSGMOP00000054936.1"/>
    </source>
</evidence>
<keyword evidence="3" id="KW-1185">Reference proteome</keyword>
<proteinExistence type="predicted"/>
<reference evidence="2" key="1">
    <citation type="submission" date="2025-08" db="UniProtKB">
        <authorList>
            <consortium name="Ensembl"/>
        </authorList>
    </citation>
    <scope>IDENTIFICATION</scope>
</reference>
<protein>
    <submittedName>
        <fullName evidence="2">Uncharacterized protein</fullName>
    </submittedName>
</protein>
<accession>A0A8C5C8W8</accession>
<sequence length="214" mass="23284">AQEEQEVRHLVQNRHPAEDTTEEEAERSQTPRGQKKSVPLLHYHDVRVPVHKLDEALQAPKAAFQTSCCTFKFMQEATCSIFVRACVCVWARASPDGPAEGGEEREGRDVLGLLQGPVVGGEGPGQRALAQGDGEVDQPQEQEEVAELQQQDVAVVQALPPVEGERTLGALAGDGQAALAEGLEGGTRQETQRERWEGAVMRRPCSEMNRGAVQ</sequence>